<feature type="transmembrane region" description="Helical" evidence="1">
    <location>
        <begin position="44"/>
        <end position="64"/>
    </location>
</feature>
<evidence type="ECO:0000256" key="1">
    <source>
        <dbReference type="SAM" id="Phobius"/>
    </source>
</evidence>
<name>A0AA36F2G1_OCTVU</name>
<keyword evidence="1" id="KW-1133">Transmembrane helix</keyword>
<organism evidence="3 4">
    <name type="scientific">Octopus vulgaris</name>
    <name type="common">Common octopus</name>
    <dbReference type="NCBI Taxonomy" id="6645"/>
    <lineage>
        <taxon>Eukaryota</taxon>
        <taxon>Metazoa</taxon>
        <taxon>Spiralia</taxon>
        <taxon>Lophotrochozoa</taxon>
        <taxon>Mollusca</taxon>
        <taxon>Cephalopoda</taxon>
        <taxon>Coleoidea</taxon>
        <taxon>Octopodiformes</taxon>
        <taxon>Octopoda</taxon>
        <taxon>Incirrata</taxon>
        <taxon>Octopodidae</taxon>
        <taxon>Octopus</taxon>
    </lineage>
</organism>
<feature type="chain" id="PRO_5041325315" evidence="2">
    <location>
        <begin position="29"/>
        <end position="74"/>
    </location>
</feature>
<accession>A0AA36F2G1</accession>
<protein>
    <submittedName>
        <fullName evidence="3">Uncharacterized protein</fullName>
    </submittedName>
</protein>
<keyword evidence="1" id="KW-0812">Transmembrane</keyword>
<reference evidence="3" key="1">
    <citation type="submission" date="2023-08" db="EMBL/GenBank/DDBJ databases">
        <authorList>
            <person name="Alioto T."/>
            <person name="Alioto T."/>
            <person name="Gomez Garrido J."/>
        </authorList>
    </citation>
    <scope>NUCLEOTIDE SEQUENCE</scope>
</reference>
<dbReference type="AlphaFoldDB" id="A0AA36F2G1"/>
<keyword evidence="1" id="KW-0472">Membrane</keyword>
<sequence length="74" mass="8680">MNIVVMNVVNIVVRTLLLLLLLIFETYGHDEDYDVSLAEETNSNYLEKFTAFLLPQILMSILYYRPHKCKQETV</sequence>
<proteinExistence type="predicted"/>
<gene>
    <name evidence="3" type="ORF">OCTVUL_1B006383</name>
</gene>
<evidence type="ECO:0000313" key="4">
    <source>
        <dbReference type="Proteomes" id="UP001162480"/>
    </source>
</evidence>
<dbReference type="Proteomes" id="UP001162480">
    <property type="component" value="Chromosome 3"/>
</dbReference>
<keyword evidence="2" id="KW-0732">Signal</keyword>
<evidence type="ECO:0000313" key="3">
    <source>
        <dbReference type="EMBL" id="CAI9720248.1"/>
    </source>
</evidence>
<evidence type="ECO:0000256" key="2">
    <source>
        <dbReference type="SAM" id="SignalP"/>
    </source>
</evidence>
<feature type="signal peptide" evidence="2">
    <location>
        <begin position="1"/>
        <end position="28"/>
    </location>
</feature>
<keyword evidence="4" id="KW-1185">Reference proteome</keyword>
<dbReference type="EMBL" id="OX597816">
    <property type="protein sequence ID" value="CAI9720248.1"/>
    <property type="molecule type" value="Genomic_DNA"/>
</dbReference>